<dbReference type="SUPFAM" id="SSF53474">
    <property type="entry name" value="alpha/beta-Hydrolases"/>
    <property type="match status" value="1"/>
</dbReference>
<dbReference type="GO" id="GO:0016020">
    <property type="term" value="C:membrane"/>
    <property type="evidence" value="ECO:0007669"/>
    <property type="project" value="TreeGrafter"/>
</dbReference>
<gene>
    <name evidence="3" type="ORF">GJR95_32095</name>
</gene>
<evidence type="ECO:0000313" key="3">
    <source>
        <dbReference type="EMBL" id="QHV99372.1"/>
    </source>
</evidence>
<dbReference type="EMBL" id="CP045997">
    <property type="protein sequence ID" value="QHV99372.1"/>
    <property type="molecule type" value="Genomic_DNA"/>
</dbReference>
<sequence length="338" mass="37583">MIRLEMKHVNKSIAMRKTKQYLQFLILIMLLPTLVSNAQSVKFPDSWLDGYAYVNGIRIHYYHAKPAPGKPVMVMVHGYTDIGLSWTTLTLKLQDAYDIYMIDTRGHGLSDSFTPSDNGETMIKDVVDFIRVLKFEKPILMGHSMGAATVMRVGAAYPDLAKAIIMLDPFVGNRSFGPAPQGTATNLNNQSTTVASGQPSSLPARRPSMFKSPDTLVAQNNTPFEDLVARGHRQNPKWDSVDVYYWAFSKKQYHGPYTPEQAQAMTGTMNTADALAKIKVPALILKADAPPEVRKANEEAARVMQRGKLVHMDGAGHNLHHDKLAKTVDVLNEFLKTL</sequence>
<dbReference type="PANTHER" id="PTHR43798">
    <property type="entry name" value="MONOACYLGLYCEROL LIPASE"/>
    <property type="match status" value="1"/>
</dbReference>
<feature type="region of interest" description="Disordered" evidence="1">
    <location>
        <begin position="181"/>
        <end position="205"/>
    </location>
</feature>
<keyword evidence="3" id="KW-0378">Hydrolase</keyword>
<feature type="compositionally biased region" description="Polar residues" evidence="1">
    <location>
        <begin position="182"/>
        <end position="201"/>
    </location>
</feature>
<dbReference type="Gene3D" id="3.40.50.1820">
    <property type="entry name" value="alpha/beta hydrolase"/>
    <property type="match status" value="1"/>
</dbReference>
<dbReference type="InterPro" id="IPR000073">
    <property type="entry name" value="AB_hydrolase_1"/>
</dbReference>
<proteinExistence type="predicted"/>
<dbReference type="PANTHER" id="PTHR43798:SF33">
    <property type="entry name" value="HYDROLASE, PUTATIVE (AFU_ORTHOLOGUE AFUA_2G14860)-RELATED"/>
    <property type="match status" value="1"/>
</dbReference>
<dbReference type="GO" id="GO:0016787">
    <property type="term" value="F:hydrolase activity"/>
    <property type="evidence" value="ECO:0007669"/>
    <property type="project" value="UniProtKB-KW"/>
</dbReference>
<dbReference type="Proteomes" id="UP000464577">
    <property type="component" value="Chromosome"/>
</dbReference>
<organism evidence="3 4">
    <name type="scientific">Spirosoma endbachense</name>
    <dbReference type="NCBI Taxonomy" id="2666025"/>
    <lineage>
        <taxon>Bacteria</taxon>
        <taxon>Pseudomonadati</taxon>
        <taxon>Bacteroidota</taxon>
        <taxon>Cytophagia</taxon>
        <taxon>Cytophagales</taxon>
        <taxon>Cytophagaceae</taxon>
        <taxon>Spirosoma</taxon>
    </lineage>
</organism>
<evidence type="ECO:0000259" key="2">
    <source>
        <dbReference type="Pfam" id="PF12697"/>
    </source>
</evidence>
<keyword evidence="4" id="KW-1185">Reference proteome</keyword>
<evidence type="ECO:0000256" key="1">
    <source>
        <dbReference type="SAM" id="MobiDB-lite"/>
    </source>
</evidence>
<dbReference type="Pfam" id="PF12697">
    <property type="entry name" value="Abhydrolase_6"/>
    <property type="match status" value="1"/>
</dbReference>
<evidence type="ECO:0000313" key="4">
    <source>
        <dbReference type="Proteomes" id="UP000464577"/>
    </source>
</evidence>
<name>A0A6P1W4W1_9BACT</name>
<accession>A0A6P1W4W1</accession>
<dbReference type="InterPro" id="IPR029058">
    <property type="entry name" value="AB_hydrolase_fold"/>
</dbReference>
<dbReference type="AlphaFoldDB" id="A0A6P1W4W1"/>
<dbReference type="KEGG" id="senf:GJR95_32095"/>
<reference evidence="3 4" key="1">
    <citation type="submission" date="2019-11" db="EMBL/GenBank/DDBJ databases">
        <title>Spirosoma endbachense sp. nov., isolated from a natural salt meadow.</title>
        <authorList>
            <person name="Rojas J."/>
            <person name="Ambika Manirajan B."/>
            <person name="Ratering S."/>
            <person name="Suarez C."/>
            <person name="Geissler-Plaum R."/>
            <person name="Schnell S."/>
        </authorList>
    </citation>
    <scope>NUCLEOTIDE SEQUENCE [LARGE SCALE GENOMIC DNA]</scope>
    <source>
        <strain evidence="3 4">I-24</strain>
    </source>
</reference>
<protein>
    <submittedName>
        <fullName evidence="3">Alpha/beta fold hydrolase</fullName>
    </submittedName>
</protein>
<feature type="domain" description="AB hydrolase-1" evidence="2">
    <location>
        <begin position="74"/>
        <end position="322"/>
    </location>
</feature>
<dbReference type="InterPro" id="IPR050266">
    <property type="entry name" value="AB_hydrolase_sf"/>
</dbReference>